<sequence>MDRHTFLAGLHARLDPRTYLEIGVQDGKSLALGSAPRIGVDPEFQVKEEIQQDVHLARTTSDEFFARRRPLAHLPVDVLDLVFIDGMHLAEYVVRDVLAVERFTHPASVIVLDDILPRDPEKARRVRITRGWTGDVFKALDALRTHRPDLVVIEVDCEGTGAAVVLSPDASLDGVAPWYDDWLDVAVSPDPPHVPVEVLERSRAWTPEELFELDVWEQLARARRLPAAAAAPAVAQALAPLRRPAPRAS</sequence>
<evidence type="ECO:0000313" key="1">
    <source>
        <dbReference type="EMBL" id="GAA1923594.1"/>
    </source>
</evidence>
<dbReference type="Pfam" id="PF13578">
    <property type="entry name" value="Methyltransf_24"/>
    <property type="match status" value="1"/>
</dbReference>
<name>A0ABN2PJU6_9ACTN</name>
<evidence type="ECO:0000313" key="2">
    <source>
        <dbReference type="Proteomes" id="UP001501612"/>
    </source>
</evidence>
<dbReference type="Gene3D" id="3.40.50.150">
    <property type="entry name" value="Vaccinia Virus protein VP39"/>
    <property type="match status" value="1"/>
</dbReference>
<dbReference type="EMBL" id="BAAAMY010000006">
    <property type="protein sequence ID" value="GAA1923594.1"/>
    <property type="molecule type" value="Genomic_DNA"/>
</dbReference>
<gene>
    <name evidence="1" type="ORF">GCM10009737_26540</name>
</gene>
<dbReference type="Proteomes" id="UP001501612">
    <property type="component" value="Unassembled WGS sequence"/>
</dbReference>
<organism evidence="1 2">
    <name type="scientific">Nocardioides lentus</name>
    <dbReference type="NCBI Taxonomy" id="338077"/>
    <lineage>
        <taxon>Bacteria</taxon>
        <taxon>Bacillati</taxon>
        <taxon>Actinomycetota</taxon>
        <taxon>Actinomycetes</taxon>
        <taxon>Propionibacteriales</taxon>
        <taxon>Nocardioidaceae</taxon>
        <taxon>Nocardioides</taxon>
    </lineage>
</organism>
<dbReference type="SUPFAM" id="SSF53335">
    <property type="entry name" value="S-adenosyl-L-methionine-dependent methyltransferases"/>
    <property type="match status" value="1"/>
</dbReference>
<comment type="caution">
    <text evidence="1">The sequence shown here is derived from an EMBL/GenBank/DDBJ whole genome shotgun (WGS) entry which is preliminary data.</text>
</comment>
<dbReference type="RefSeq" id="WP_344008021.1">
    <property type="nucleotide sequence ID" value="NZ_BAAAMY010000006.1"/>
</dbReference>
<accession>A0ABN2PJU6</accession>
<protein>
    <recommendedName>
        <fullName evidence="3">Class I SAM-dependent methyltransferase</fullName>
    </recommendedName>
</protein>
<dbReference type="InterPro" id="IPR029063">
    <property type="entry name" value="SAM-dependent_MTases_sf"/>
</dbReference>
<evidence type="ECO:0008006" key="3">
    <source>
        <dbReference type="Google" id="ProtNLM"/>
    </source>
</evidence>
<keyword evidence="2" id="KW-1185">Reference proteome</keyword>
<proteinExistence type="predicted"/>
<reference evidence="1 2" key="1">
    <citation type="journal article" date="2019" name="Int. J. Syst. Evol. Microbiol.">
        <title>The Global Catalogue of Microorganisms (GCM) 10K type strain sequencing project: providing services to taxonomists for standard genome sequencing and annotation.</title>
        <authorList>
            <consortium name="The Broad Institute Genomics Platform"/>
            <consortium name="The Broad Institute Genome Sequencing Center for Infectious Disease"/>
            <person name="Wu L."/>
            <person name="Ma J."/>
        </authorList>
    </citation>
    <scope>NUCLEOTIDE SEQUENCE [LARGE SCALE GENOMIC DNA]</scope>
    <source>
        <strain evidence="1 2">JCM 14046</strain>
    </source>
</reference>